<sequence length="190" mass="20434">MIRTTRRGADFRARLGRLGGQETETYGVARAVPPSSLSLFLPSLSLFLRERVGCCGASALGGSARRRAAKCGFSSPAMTASPEPEEPPAIEEWDQLGVECSSHDFITVDDDLATCGTRTIEDIVDEMKEPEQQSDSDGEDCGGSEEAPSTSETLHALDVLRRPVSLGTVSEETSVKFYALQKGLLCDMEV</sequence>
<proteinExistence type="predicted"/>
<gene>
    <name evidence="1" type="ORF">HPB47_008664</name>
</gene>
<dbReference type="EMBL" id="JABSTQ010011195">
    <property type="protein sequence ID" value="KAG0414164.1"/>
    <property type="molecule type" value="Genomic_DNA"/>
</dbReference>
<reference evidence="1 2" key="1">
    <citation type="journal article" date="2020" name="Cell">
        <title>Large-Scale Comparative Analyses of Tick Genomes Elucidate Their Genetic Diversity and Vector Capacities.</title>
        <authorList>
            <consortium name="Tick Genome and Microbiome Consortium (TIGMIC)"/>
            <person name="Jia N."/>
            <person name="Wang J."/>
            <person name="Shi W."/>
            <person name="Du L."/>
            <person name="Sun Y."/>
            <person name="Zhan W."/>
            <person name="Jiang J.F."/>
            <person name="Wang Q."/>
            <person name="Zhang B."/>
            <person name="Ji P."/>
            <person name="Bell-Sakyi L."/>
            <person name="Cui X.M."/>
            <person name="Yuan T.T."/>
            <person name="Jiang B.G."/>
            <person name="Yang W.F."/>
            <person name="Lam T.T."/>
            <person name="Chang Q.C."/>
            <person name="Ding S.J."/>
            <person name="Wang X.J."/>
            <person name="Zhu J.G."/>
            <person name="Ruan X.D."/>
            <person name="Zhao L."/>
            <person name="Wei J.T."/>
            <person name="Ye R.Z."/>
            <person name="Que T.C."/>
            <person name="Du C.H."/>
            <person name="Zhou Y.H."/>
            <person name="Cheng J.X."/>
            <person name="Dai P.F."/>
            <person name="Guo W.B."/>
            <person name="Han X.H."/>
            <person name="Huang E.J."/>
            <person name="Li L.F."/>
            <person name="Wei W."/>
            <person name="Gao Y.C."/>
            <person name="Liu J.Z."/>
            <person name="Shao H.Z."/>
            <person name="Wang X."/>
            <person name="Wang C.C."/>
            <person name="Yang T.C."/>
            <person name="Huo Q.B."/>
            <person name="Li W."/>
            <person name="Chen H.Y."/>
            <person name="Chen S.E."/>
            <person name="Zhou L.G."/>
            <person name="Ni X.B."/>
            <person name="Tian J.H."/>
            <person name="Sheng Y."/>
            <person name="Liu T."/>
            <person name="Pan Y.S."/>
            <person name="Xia L.Y."/>
            <person name="Li J."/>
            <person name="Zhao F."/>
            <person name="Cao W.C."/>
        </authorList>
    </citation>
    <scope>NUCLEOTIDE SEQUENCE [LARGE SCALE GENOMIC DNA]</scope>
    <source>
        <strain evidence="1">Iper-2018</strain>
    </source>
</reference>
<accession>A0AC60P4K9</accession>
<evidence type="ECO:0000313" key="2">
    <source>
        <dbReference type="Proteomes" id="UP000805193"/>
    </source>
</evidence>
<comment type="caution">
    <text evidence="1">The sequence shown here is derived from an EMBL/GenBank/DDBJ whole genome shotgun (WGS) entry which is preliminary data.</text>
</comment>
<dbReference type="Proteomes" id="UP000805193">
    <property type="component" value="Unassembled WGS sequence"/>
</dbReference>
<protein>
    <submittedName>
        <fullName evidence="1">Uncharacterized protein</fullName>
    </submittedName>
</protein>
<organism evidence="1 2">
    <name type="scientific">Ixodes persulcatus</name>
    <name type="common">Taiga tick</name>
    <dbReference type="NCBI Taxonomy" id="34615"/>
    <lineage>
        <taxon>Eukaryota</taxon>
        <taxon>Metazoa</taxon>
        <taxon>Ecdysozoa</taxon>
        <taxon>Arthropoda</taxon>
        <taxon>Chelicerata</taxon>
        <taxon>Arachnida</taxon>
        <taxon>Acari</taxon>
        <taxon>Parasitiformes</taxon>
        <taxon>Ixodida</taxon>
        <taxon>Ixodoidea</taxon>
        <taxon>Ixodidae</taxon>
        <taxon>Ixodinae</taxon>
        <taxon>Ixodes</taxon>
    </lineage>
</organism>
<keyword evidence="2" id="KW-1185">Reference proteome</keyword>
<name>A0AC60P4K9_IXOPE</name>
<evidence type="ECO:0000313" key="1">
    <source>
        <dbReference type="EMBL" id="KAG0414164.1"/>
    </source>
</evidence>